<dbReference type="EMBL" id="UGSB01000001">
    <property type="protein sequence ID" value="SUA55613.1"/>
    <property type="molecule type" value="Genomic_DNA"/>
</dbReference>
<dbReference type="AlphaFoldDB" id="A0A378XGA2"/>
<dbReference type="NCBIfam" id="NF041419">
    <property type="entry name" value="CC_star_Cory"/>
    <property type="match status" value="1"/>
</dbReference>
<dbReference type="STRING" id="1122619.GCA_000373745_01989"/>
<gene>
    <name evidence="1" type="ORF">NCTC11997_01874</name>
</gene>
<evidence type="ECO:0000313" key="1">
    <source>
        <dbReference type="EMBL" id="SUA55613.1"/>
    </source>
</evidence>
<dbReference type="InterPro" id="IPR047717">
    <property type="entry name" value="CC_star_Cory"/>
</dbReference>
<accession>A0A378XGA2</accession>
<reference evidence="1 2" key="1">
    <citation type="submission" date="2018-06" db="EMBL/GenBank/DDBJ databases">
        <authorList>
            <consortium name="Pathogen Informatics"/>
            <person name="Doyle S."/>
        </authorList>
    </citation>
    <scope>NUCLEOTIDE SEQUENCE [LARGE SCALE GENOMIC DNA]</scope>
    <source>
        <strain evidence="1 2">NCTC11997</strain>
    </source>
</reference>
<evidence type="ECO:0008006" key="3">
    <source>
        <dbReference type="Google" id="ProtNLM"/>
    </source>
</evidence>
<organism evidence="1 2">
    <name type="scientific">Oligella ureolytica</name>
    <dbReference type="NCBI Taxonomy" id="90244"/>
    <lineage>
        <taxon>Bacteria</taxon>
        <taxon>Pseudomonadati</taxon>
        <taxon>Pseudomonadota</taxon>
        <taxon>Betaproteobacteria</taxon>
        <taxon>Burkholderiales</taxon>
        <taxon>Alcaligenaceae</taxon>
        <taxon>Oligella</taxon>
    </lineage>
</organism>
<protein>
    <recommendedName>
        <fullName evidence="3">DNA helicase</fullName>
    </recommendedName>
</protein>
<dbReference type="InterPro" id="IPR058303">
    <property type="entry name" value="DUF7990"/>
</dbReference>
<evidence type="ECO:0000313" key="2">
    <source>
        <dbReference type="Proteomes" id="UP000254603"/>
    </source>
</evidence>
<proteinExistence type="predicted"/>
<sequence>MLSIGGGFMPIRNKIQAFLEGLDEFYHAPYRRTLSRAYRDEQDLFMLIVFAESLGIPNSMSYYTLELQPILMEEFHEWHLRMGMEHSPLDRFGCC</sequence>
<dbReference type="Pfam" id="PF25952">
    <property type="entry name" value="DUF7990"/>
    <property type="match status" value="1"/>
</dbReference>
<dbReference type="Proteomes" id="UP000254603">
    <property type="component" value="Unassembled WGS sequence"/>
</dbReference>
<name>A0A378XGA2_9BURK</name>